<keyword evidence="2" id="KW-1185">Reference proteome</keyword>
<accession>A0AA39USJ9</accession>
<reference evidence="1" key="1">
    <citation type="submission" date="2023-06" db="EMBL/GenBank/DDBJ databases">
        <authorList>
            <consortium name="Lawrence Berkeley National Laboratory"/>
            <person name="Ahrendt S."/>
            <person name="Sahu N."/>
            <person name="Indic B."/>
            <person name="Wong-Bajracharya J."/>
            <person name="Merenyi Z."/>
            <person name="Ke H.-M."/>
            <person name="Monk M."/>
            <person name="Kocsube S."/>
            <person name="Drula E."/>
            <person name="Lipzen A."/>
            <person name="Balint B."/>
            <person name="Henrissat B."/>
            <person name="Andreopoulos B."/>
            <person name="Martin F.M."/>
            <person name="Harder C.B."/>
            <person name="Rigling D."/>
            <person name="Ford K.L."/>
            <person name="Foster G.D."/>
            <person name="Pangilinan J."/>
            <person name="Papanicolaou A."/>
            <person name="Barry K."/>
            <person name="LaButti K."/>
            <person name="Viragh M."/>
            <person name="Koriabine M."/>
            <person name="Yan M."/>
            <person name="Riley R."/>
            <person name="Champramary S."/>
            <person name="Plett K.L."/>
            <person name="Tsai I.J."/>
            <person name="Slot J."/>
            <person name="Sipos G."/>
            <person name="Plett J."/>
            <person name="Nagy L.G."/>
            <person name="Grigoriev I.V."/>
        </authorList>
    </citation>
    <scope>NUCLEOTIDE SEQUENCE</scope>
    <source>
        <strain evidence="1">HWK02</strain>
    </source>
</reference>
<protein>
    <submittedName>
        <fullName evidence="1">Uncharacterized protein</fullName>
    </submittedName>
</protein>
<dbReference type="AlphaFoldDB" id="A0AA39USJ9"/>
<dbReference type="EMBL" id="JAUEPU010000006">
    <property type="protein sequence ID" value="KAK0501268.1"/>
    <property type="molecule type" value="Genomic_DNA"/>
</dbReference>
<gene>
    <name evidence="1" type="ORF">EDD18DRAFT_1142031</name>
</gene>
<name>A0AA39USJ9_9AGAR</name>
<evidence type="ECO:0000313" key="2">
    <source>
        <dbReference type="Proteomes" id="UP001175228"/>
    </source>
</evidence>
<proteinExistence type="predicted"/>
<organism evidence="1 2">
    <name type="scientific">Armillaria luteobubalina</name>
    <dbReference type="NCBI Taxonomy" id="153913"/>
    <lineage>
        <taxon>Eukaryota</taxon>
        <taxon>Fungi</taxon>
        <taxon>Dikarya</taxon>
        <taxon>Basidiomycota</taxon>
        <taxon>Agaricomycotina</taxon>
        <taxon>Agaricomycetes</taxon>
        <taxon>Agaricomycetidae</taxon>
        <taxon>Agaricales</taxon>
        <taxon>Marasmiineae</taxon>
        <taxon>Physalacriaceae</taxon>
        <taxon>Armillaria</taxon>
    </lineage>
</organism>
<evidence type="ECO:0000313" key="1">
    <source>
        <dbReference type="EMBL" id="KAK0501268.1"/>
    </source>
</evidence>
<dbReference type="Proteomes" id="UP001175228">
    <property type="component" value="Unassembled WGS sequence"/>
</dbReference>
<sequence length="73" mass="8235">MFESWVGRLFCSIVAFFFETSGLGLSSIYISATSMSKEPGGRTSVLYLRLGQFQVTDKLPVSRKSRRPLQRLV</sequence>
<comment type="caution">
    <text evidence="1">The sequence shown here is derived from an EMBL/GenBank/DDBJ whole genome shotgun (WGS) entry which is preliminary data.</text>
</comment>